<comment type="caution">
    <text evidence="1">The sequence shown here is derived from an EMBL/GenBank/DDBJ whole genome shotgun (WGS) entry which is preliminary data.</text>
</comment>
<dbReference type="EMBL" id="NHZQ01000399">
    <property type="protein sequence ID" value="PSK38476.1"/>
    <property type="molecule type" value="Genomic_DNA"/>
</dbReference>
<name>A0A2P7YRA2_9PEZI</name>
<evidence type="ECO:0008006" key="3">
    <source>
        <dbReference type="Google" id="ProtNLM"/>
    </source>
</evidence>
<proteinExistence type="predicted"/>
<dbReference type="PANTHER" id="PTHR36142:SF5">
    <property type="entry name" value="METALLO-BETA-LACTAMASE DOMAIN-CONTAINING PROTEIN"/>
    <property type="match status" value="1"/>
</dbReference>
<protein>
    <recommendedName>
        <fullName evidence="3">Metallo-beta-lactamase domain-containing protein</fullName>
    </recommendedName>
</protein>
<dbReference type="AlphaFoldDB" id="A0A2P7YRA2"/>
<dbReference type="InterPro" id="IPR036866">
    <property type="entry name" value="RibonucZ/Hydroxyglut_hydro"/>
</dbReference>
<dbReference type="Proteomes" id="UP000243723">
    <property type="component" value="Unassembled WGS sequence"/>
</dbReference>
<keyword evidence="2" id="KW-1185">Reference proteome</keyword>
<accession>A0A2P7YRA2</accession>
<dbReference type="Gene3D" id="3.60.15.10">
    <property type="entry name" value="Ribonuclease Z/Hydroxyacylglutathione hydrolase-like"/>
    <property type="match status" value="1"/>
</dbReference>
<dbReference type="Pfam" id="PF13483">
    <property type="entry name" value="Lactamase_B_3"/>
    <property type="match status" value="1"/>
</dbReference>
<sequence>MSVSVKHLNADTTFLLTFSPKTGGSHSRGHKQSDNFTILVDPWLAGSSSIWMPRFQISHHTSAPVVTSLADLALPDMILISQDKPDHCHEETLRTLPADTPVHIVAVPAAAKKIKSWRHFTHATITVINPYRSRNYDTVLRIPLKTEDALFGASGEITISYVPQSYDMTNLHNAIGITYRPSRSSIPLDQNGRPMSLPLSPPMTPVVSRTNSNPPSPQPMIASNIFQAECRPVSILYTPHGIGIPCITPYMESFLAPMGALPLTILMHSINVEQNPWFLGGLVASGLPGGSELVKRFGADYWLSAHDEAKDNRGWATAMIKSRHYTMEEAQVLCDDEVERYDEDRGREGERRGPRLVNLEVGEELLV</sequence>
<gene>
    <name evidence="1" type="ORF">B9Z65_6029</name>
</gene>
<dbReference type="STRING" id="40998.A0A2P7YRA2"/>
<evidence type="ECO:0000313" key="1">
    <source>
        <dbReference type="EMBL" id="PSK38476.1"/>
    </source>
</evidence>
<dbReference type="OrthoDB" id="332863at2759"/>
<evidence type="ECO:0000313" key="2">
    <source>
        <dbReference type="Proteomes" id="UP000243723"/>
    </source>
</evidence>
<reference evidence="1 2" key="1">
    <citation type="submission" date="2017-05" db="EMBL/GenBank/DDBJ databases">
        <title>Draft genome sequence of Elsinoe australis.</title>
        <authorList>
            <person name="Cheng Q."/>
        </authorList>
    </citation>
    <scope>NUCLEOTIDE SEQUENCE [LARGE SCALE GENOMIC DNA]</scope>
    <source>
        <strain evidence="1 2">NL1</strain>
    </source>
</reference>
<organism evidence="1 2">
    <name type="scientific">Elsinoe australis</name>
    <dbReference type="NCBI Taxonomy" id="40998"/>
    <lineage>
        <taxon>Eukaryota</taxon>
        <taxon>Fungi</taxon>
        <taxon>Dikarya</taxon>
        <taxon>Ascomycota</taxon>
        <taxon>Pezizomycotina</taxon>
        <taxon>Dothideomycetes</taxon>
        <taxon>Dothideomycetidae</taxon>
        <taxon>Myriangiales</taxon>
        <taxon>Elsinoaceae</taxon>
        <taxon>Elsinoe</taxon>
    </lineage>
</organism>
<dbReference type="PANTHER" id="PTHR36142">
    <property type="entry name" value="METALLO-HYDROLASE/OXIDOREDUCTASE SUPERFAMILY PROTEIN"/>
    <property type="match status" value="1"/>
</dbReference>